<dbReference type="InterPro" id="IPR055302">
    <property type="entry name" value="F-box_dom-containing"/>
</dbReference>
<dbReference type="Pfam" id="PF08387">
    <property type="entry name" value="FBD"/>
    <property type="match status" value="1"/>
</dbReference>
<dbReference type="InterPro" id="IPR055411">
    <property type="entry name" value="LRR_FXL15/At3g58940/PEG3-like"/>
</dbReference>
<organism evidence="2 3">
    <name type="scientific">Eragrostis curvula</name>
    <name type="common">weeping love grass</name>
    <dbReference type="NCBI Taxonomy" id="38414"/>
    <lineage>
        <taxon>Eukaryota</taxon>
        <taxon>Viridiplantae</taxon>
        <taxon>Streptophyta</taxon>
        <taxon>Embryophyta</taxon>
        <taxon>Tracheophyta</taxon>
        <taxon>Spermatophyta</taxon>
        <taxon>Magnoliopsida</taxon>
        <taxon>Liliopsida</taxon>
        <taxon>Poales</taxon>
        <taxon>Poaceae</taxon>
        <taxon>PACMAD clade</taxon>
        <taxon>Chloridoideae</taxon>
        <taxon>Eragrostideae</taxon>
        <taxon>Eragrostidinae</taxon>
        <taxon>Eragrostis</taxon>
    </lineage>
</organism>
<evidence type="ECO:0000313" key="3">
    <source>
        <dbReference type="Proteomes" id="UP000324897"/>
    </source>
</evidence>
<proteinExistence type="predicted"/>
<dbReference type="InterPro" id="IPR006566">
    <property type="entry name" value="FBD"/>
</dbReference>
<dbReference type="SUPFAM" id="SSF81383">
    <property type="entry name" value="F-box domain"/>
    <property type="match status" value="1"/>
</dbReference>
<reference evidence="2 3" key="1">
    <citation type="journal article" date="2019" name="Sci. Rep.">
        <title>A high-quality genome of Eragrostis curvula grass provides insights into Poaceae evolution and supports new strategies to enhance forage quality.</title>
        <authorList>
            <person name="Carballo J."/>
            <person name="Santos B.A.C.M."/>
            <person name="Zappacosta D."/>
            <person name="Garbus I."/>
            <person name="Selva J.P."/>
            <person name="Gallo C.A."/>
            <person name="Diaz A."/>
            <person name="Albertini E."/>
            <person name="Caccamo M."/>
            <person name="Echenique V."/>
        </authorList>
    </citation>
    <scope>NUCLEOTIDE SEQUENCE [LARGE SCALE GENOMIC DNA]</scope>
    <source>
        <strain evidence="3">cv. Victoria</strain>
        <tissue evidence="2">Leaf</tissue>
    </source>
</reference>
<name>A0A5J9VI15_9POAL</name>
<gene>
    <name evidence="2" type="ORF">EJB05_17244</name>
</gene>
<evidence type="ECO:0000313" key="2">
    <source>
        <dbReference type="EMBL" id="TVU35358.1"/>
    </source>
</evidence>
<protein>
    <recommendedName>
        <fullName evidence="1">F-box domain-containing protein</fullName>
    </recommendedName>
</protein>
<feature type="non-terminal residue" evidence="2">
    <location>
        <position position="1"/>
    </location>
</feature>
<dbReference type="InterPro" id="IPR032675">
    <property type="entry name" value="LRR_dom_sf"/>
</dbReference>
<comment type="caution">
    <text evidence="2">The sequence shown here is derived from an EMBL/GenBank/DDBJ whole genome shotgun (WGS) entry which is preliminary data.</text>
</comment>
<dbReference type="PANTHER" id="PTHR32141:SF168">
    <property type="entry name" value="OS12G0595200 PROTEIN"/>
    <property type="match status" value="1"/>
</dbReference>
<feature type="domain" description="F-box" evidence="1">
    <location>
        <begin position="16"/>
        <end position="63"/>
    </location>
</feature>
<dbReference type="Gramene" id="TVU35358">
    <property type="protein sequence ID" value="TVU35358"/>
    <property type="gene ID" value="EJB05_17244"/>
</dbReference>
<dbReference type="Pfam" id="PF24758">
    <property type="entry name" value="LRR_At5g56370"/>
    <property type="match status" value="1"/>
</dbReference>
<dbReference type="AlphaFoldDB" id="A0A5J9VI15"/>
<sequence>MAMLKMPRMEAEEELIDRISSLPDDVIGDIISRLPSKEGGRLQVISSRWRHLWRSAPLNFNLHDGHPVPRRASAGEISRILSAHLGSGRCFSIPIRYFERKDHLVANLDGWLRSPALDGLQALEFHYGVPSPRSPRPPLPTSVYRFSRSLRVASFGGCDFPDGSYAGALYLPVLTQLSLWHVRISESSLHAWLAGCSVLQSLLLAYKTGCPRLRIMSPSLRSIGVDPGCGDLKLQKLIIEDAPNLERLLLFRDMATDISVISAPKLGMLGRLRLTDDFPRLQFGTTVFQASTDGGENLPCEDYRDLVGTLDICLKKIVLTNYQGNESHVNFAKFFVLNAGVLESMMLDLQGINVTSAWIEEQHRLLQLENRASKVAQLDFVLDAPGRPLHLRRIESTHDLSMADPFARFL</sequence>
<evidence type="ECO:0000259" key="1">
    <source>
        <dbReference type="PROSITE" id="PS50181"/>
    </source>
</evidence>
<dbReference type="PROSITE" id="PS50181">
    <property type="entry name" value="FBOX"/>
    <property type="match status" value="1"/>
</dbReference>
<dbReference type="PANTHER" id="PTHR32141">
    <property type="match status" value="1"/>
</dbReference>
<accession>A0A5J9VI15</accession>
<keyword evidence="3" id="KW-1185">Reference proteome</keyword>
<dbReference type="Proteomes" id="UP000324897">
    <property type="component" value="Unassembled WGS sequence"/>
</dbReference>
<dbReference type="SMART" id="SM00256">
    <property type="entry name" value="FBOX"/>
    <property type="match status" value="1"/>
</dbReference>
<dbReference type="InterPro" id="IPR036047">
    <property type="entry name" value="F-box-like_dom_sf"/>
</dbReference>
<dbReference type="SUPFAM" id="SSF52047">
    <property type="entry name" value="RNI-like"/>
    <property type="match status" value="1"/>
</dbReference>
<dbReference type="OrthoDB" id="612216at2759"/>
<dbReference type="Pfam" id="PF00646">
    <property type="entry name" value="F-box"/>
    <property type="match status" value="1"/>
</dbReference>
<dbReference type="InterPro" id="IPR001810">
    <property type="entry name" value="F-box_dom"/>
</dbReference>
<dbReference type="EMBL" id="RWGY01000009">
    <property type="protein sequence ID" value="TVU35358.1"/>
    <property type="molecule type" value="Genomic_DNA"/>
</dbReference>
<dbReference type="Gene3D" id="3.80.10.10">
    <property type="entry name" value="Ribonuclease Inhibitor"/>
    <property type="match status" value="1"/>
</dbReference>